<keyword evidence="2" id="KW-1133">Transmembrane helix</keyword>
<evidence type="ECO:0000313" key="4">
    <source>
        <dbReference type="Proteomes" id="UP001620626"/>
    </source>
</evidence>
<evidence type="ECO:0000256" key="2">
    <source>
        <dbReference type="SAM" id="Phobius"/>
    </source>
</evidence>
<reference evidence="3 4" key="1">
    <citation type="submission" date="2024-10" db="EMBL/GenBank/DDBJ databases">
        <authorList>
            <person name="Kim D."/>
        </authorList>
    </citation>
    <scope>NUCLEOTIDE SEQUENCE [LARGE SCALE GENOMIC DNA]</scope>
    <source>
        <strain evidence="3">BH-2024</strain>
    </source>
</reference>
<protein>
    <submittedName>
        <fullName evidence="3">Uncharacterized protein</fullName>
    </submittedName>
</protein>
<comment type="caution">
    <text evidence="3">The sequence shown here is derived from an EMBL/GenBank/DDBJ whole genome shotgun (WGS) entry which is preliminary data.</text>
</comment>
<feature type="transmembrane region" description="Helical" evidence="2">
    <location>
        <begin position="32"/>
        <end position="56"/>
    </location>
</feature>
<keyword evidence="4" id="KW-1185">Reference proteome</keyword>
<proteinExistence type="predicted"/>
<dbReference type="EMBL" id="JBICBT010000708">
    <property type="protein sequence ID" value="KAL3104521.1"/>
    <property type="molecule type" value="Genomic_DNA"/>
</dbReference>
<dbReference type="Proteomes" id="UP001620626">
    <property type="component" value="Unassembled WGS sequence"/>
</dbReference>
<name>A0ABD2KNJ7_9BILA</name>
<organism evidence="3 4">
    <name type="scientific">Heterodera trifolii</name>
    <dbReference type="NCBI Taxonomy" id="157864"/>
    <lineage>
        <taxon>Eukaryota</taxon>
        <taxon>Metazoa</taxon>
        <taxon>Ecdysozoa</taxon>
        <taxon>Nematoda</taxon>
        <taxon>Chromadorea</taxon>
        <taxon>Rhabditida</taxon>
        <taxon>Tylenchina</taxon>
        <taxon>Tylenchomorpha</taxon>
        <taxon>Tylenchoidea</taxon>
        <taxon>Heteroderidae</taxon>
        <taxon>Heteroderinae</taxon>
        <taxon>Heterodera</taxon>
    </lineage>
</organism>
<dbReference type="InterPro" id="IPR003882">
    <property type="entry name" value="Pistil_extensin"/>
</dbReference>
<dbReference type="AlphaFoldDB" id="A0ABD2KNJ7"/>
<gene>
    <name evidence="3" type="ORF">niasHT_024745</name>
</gene>
<evidence type="ECO:0000313" key="3">
    <source>
        <dbReference type="EMBL" id="KAL3104521.1"/>
    </source>
</evidence>
<sequence>MNNHHKDLAKNNLFLKKRARTRRKRQSFSSPCAELLGSVAVFAFLCFFSCCFFQFASTQFICSAPPAPQLVIHFSPFPSYAVAPPAFFPAVPPPLTVPFPPPLLPPMAFGPPLPLPPPALPPPPILREAPPLIMPPFGPAVPPLPPPPPPPVLPPPLPPPFPPASPFMAPPFPANFYSPLPMPGYTCTIIGLKRRRRNDHRNPYLEQFRDEYGGFTVSYVFDEKRHKLEAMDSRRKNDGGKGAVTEVKEYNAKWADEYGIGQDRLPKNVAKTGEEEEEENKADEEKLVVITVPDKFSPWTLERRKSHHQL</sequence>
<evidence type="ECO:0000256" key="1">
    <source>
        <dbReference type="SAM" id="MobiDB-lite"/>
    </source>
</evidence>
<keyword evidence="2" id="KW-0472">Membrane</keyword>
<feature type="region of interest" description="Disordered" evidence="1">
    <location>
        <begin position="264"/>
        <end position="286"/>
    </location>
</feature>
<keyword evidence="2" id="KW-0812">Transmembrane</keyword>
<dbReference type="PRINTS" id="PR01218">
    <property type="entry name" value="PSTLEXTENSIN"/>
</dbReference>
<accession>A0ABD2KNJ7</accession>